<name>A0A1F2PD98_9FIRM</name>
<dbReference type="STRING" id="52694.ACWI_32670"/>
<keyword evidence="3" id="KW-0489">Methyltransferase</keyword>
<dbReference type="EC" id="2.1.2.10" evidence="3"/>
<dbReference type="GO" id="GO:0008168">
    <property type="term" value="F:methyltransferase activity"/>
    <property type="evidence" value="ECO:0007669"/>
    <property type="project" value="UniProtKB-KW"/>
</dbReference>
<protein>
    <submittedName>
        <fullName evidence="3">Aminomethyltransferase</fullName>
        <ecNumber evidence="3">2.1.2.10</ecNumber>
    </submittedName>
</protein>
<sequence>MKFNFDSAIMEGAFTFWKDFGGNILPYEFTGPRDEFMATRTTASLGVFLNSSPIYDISGKDAEKFLNKVCVNRDFNLMKPGGSRHGLICNDKGQLLASGVILKKENGDYRTYWLAPAIQYFLITSGLDVKGEYLNDEYFYQLDGPKSLEILEEATQTDLHDLKFGQNKKVKICGTDMIVYRLGMTGALAYEVHGAAKDAETAYKKLREVLFKFGGKLQGARNYVQIQHTPAGYPNQFQHFWYPFQSSGAGLAEFAEKIGGLNAPFAGSASDNPENFYSTPYDLGWEKLISFDKDDFIGKTALAEISQKPSRTMVTLEWNADDVADVFASQFRGTDVEPCEQIEHISGLSDASQGAAIRGDYVLVDGKKIGVATGKTYSFYEQRMISLASIDQKYAKEGTDVVVLWGSPGTPQKEIRAKVARFPYFNAEFRNETFDVEKIPRKY</sequence>
<accession>A0A1F2PD98</accession>
<proteinExistence type="predicted"/>
<feature type="domain" description="GCVT N-terminal" evidence="2">
    <location>
        <begin position="18"/>
        <end position="221"/>
    </location>
</feature>
<evidence type="ECO:0000313" key="3">
    <source>
        <dbReference type="EMBL" id="OFV69223.1"/>
    </source>
</evidence>
<dbReference type="InterPro" id="IPR006222">
    <property type="entry name" value="GCVT_N"/>
</dbReference>
<dbReference type="Proteomes" id="UP000176244">
    <property type="component" value="Unassembled WGS sequence"/>
</dbReference>
<dbReference type="InterPro" id="IPR027266">
    <property type="entry name" value="TrmE/GcvT-like"/>
</dbReference>
<dbReference type="SUPFAM" id="SSF101790">
    <property type="entry name" value="Aminomethyltransferase beta-barrel domain"/>
    <property type="match status" value="1"/>
</dbReference>
<organism evidence="3 4">
    <name type="scientific">Acetobacterium wieringae</name>
    <dbReference type="NCBI Taxonomy" id="52694"/>
    <lineage>
        <taxon>Bacteria</taxon>
        <taxon>Bacillati</taxon>
        <taxon>Bacillota</taxon>
        <taxon>Clostridia</taxon>
        <taxon>Eubacteriales</taxon>
        <taxon>Eubacteriaceae</taxon>
        <taxon>Acetobacterium</taxon>
    </lineage>
</organism>
<dbReference type="InterPro" id="IPR028896">
    <property type="entry name" value="GcvT/YgfZ/DmdA"/>
</dbReference>
<dbReference type="GO" id="GO:0032259">
    <property type="term" value="P:methylation"/>
    <property type="evidence" value="ECO:0007669"/>
    <property type="project" value="UniProtKB-KW"/>
</dbReference>
<evidence type="ECO:0000313" key="4">
    <source>
        <dbReference type="Proteomes" id="UP000176244"/>
    </source>
</evidence>
<dbReference type="PIRSF" id="PIRSF006487">
    <property type="entry name" value="GcvT"/>
    <property type="match status" value="1"/>
</dbReference>
<dbReference type="GO" id="GO:0005829">
    <property type="term" value="C:cytosol"/>
    <property type="evidence" value="ECO:0007669"/>
    <property type="project" value="TreeGrafter"/>
</dbReference>
<dbReference type="PANTHER" id="PTHR43757">
    <property type="entry name" value="AMINOMETHYLTRANSFERASE"/>
    <property type="match status" value="1"/>
</dbReference>
<gene>
    <name evidence="3" type="primary">gcvT_5</name>
    <name evidence="3" type="ORF">ACWI_32670</name>
</gene>
<dbReference type="EMBL" id="LKEU01000043">
    <property type="protein sequence ID" value="OFV69223.1"/>
    <property type="molecule type" value="Genomic_DNA"/>
</dbReference>
<evidence type="ECO:0000259" key="2">
    <source>
        <dbReference type="Pfam" id="PF01571"/>
    </source>
</evidence>
<dbReference type="GO" id="GO:0004047">
    <property type="term" value="F:aminomethyltransferase activity"/>
    <property type="evidence" value="ECO:0007669"/>
    <property type="project" value="UniProtKB-EC"/>
</dbReference>
<keyword evidence="3" id="KW-0808">Transferase</keyword>
<reference evidence="3 4" key="1">
    <citation type="submission" date="2015-09" db="EMBL/GenBank/DDBJ databases">
        <title>Genome sequence of Acetobacterium wieringae DSM 1911.</title>
        <authorList>
            <person name="Poehlein A."/>
            <person name="Bengelsdorf F.R."/>
            <person name="Schiel-Bengelsdorf B."/>
            <person name="Duerre P."/>
            <person name="Daniel R."/>
        </authorList>
    </citation>
    <scope>NUCLEOTIDE SEQUENCE [LARGE SCALE GENOMIC DNA]</scope>
    <source>
        <strain evidence="3 4">DSM 1911</strain>
    </source>
</reference>
<dbReference type="SUPFAM" id="SSF103025">
    <property type="entry name" value="Folate-binding domain"/>
    <property type="match status" value="1"/>
</dbReference>
<dbReference type="RefSeq" id="WP_175440969.1">
    <property type="nucleotide sequence ID" value="NZ_LKEU01000043.1"/>
</dbReference>
<evidence type="ECO:0000256" key="1">
    <source>
        <dbReference type="PIRSR" id="PIRSR006487-1"/>
    </source>
</evidence>
<dbReference type="AlphaFoldDB" id="A0A1F2PD98"/>
<dbReference type="InterPro" id="IPR029043">
    <property type="entry name" value="GcvT/YgfZ_C"/>
</dbReference>
<dbReference type="Gene3D" id="3.30.1360.120">
    <property type="entry name" value="Probable tRNA modification gtpase trme, domain 1"/>
    <property type="match status" value="1"/>
</dbReference>
<feature type="binding site" evidence="1">
    <location>
        <position position="191"/>
    </location>
    <ligand>
        <name>substrate</name>
    </ligand>
</feature>
<dbReference type="Pfam" id="PF01571">
    <property type="entry name" value="GCV_T"/>
    <property type="match status" value="1"/>
</dbReference>
<comment type="caution">
    <text evidence="3">The sequence shown here is derived from an EMBL/GenBank/DDBJ whole genome shotgun (WGS) entry which is preliminary data.</text>
</comment>
<dbReference type="PANTHER" id="PTHR43757:SF2">
    <property type="entry name" value="AMINOMETHYLTRANSFERASE, MITOCHONDRIAL"/>
    <property type="match status" value="1"/>
</dbReference>